<dbReference type="Proteomes" id="UP000199323">
    <property type="component" value="Unassembled WGS sequence"/>
</dbReference>
<organism evidence="3 4">
    <name type="scientific">Actinacidiphila alni</name>
    <dbReference type="NCBI Taxonomy" id="380248"/>
    <lineage>
        <taxon>Bacteria</taxon>
        <taxon>Bacillati</taxon>
        <taxon>Actinomycetota</taxon>
        <taxon>Actinomycetes</taxon>
        <taxon>Kitasatosporales</taxon>
        <taxon>Streptomycetaceae</taxon>
        <taxon>Actinacidiphila</taxon>
    </lineage>
</organism>
<feature type="region of interest" description="Disordered" evidence="1">
    <location>
        <begin position="30"/>
        <end position="53"/>
    </location>
</feature>
<feature type="compositionally biased region" description="Low complexity" evidence="1">
    <location>
        <begin position="112"/>
        <end position="132"/>
    </location>
</feature>
<dbReference type="AlphaFoldDB" id="A0A1I1YWR1"/>
<evidence type="ECO:0000256" key="1">
    <source>
        <dbReference type="SAM" id="MobiDB-lite"/>
    </source>
</evidence>
<dbReference type="EMBL" id="FONG01000002">
    <property type="protein sequence ID" value="SFE22480.1"/>
    <property type="molecule type" value="Genomic_DNA"/>
</dbReference>
<accession>A0A1I1YWR1</accession>
<evidence type="ECO:0000313" key="3">
    <source>
        <dbReference type="EMBL" id="SFE22480.1"/>
    </source>
</evidence>
<keyword evidence="4" id="KW-1185">Reference proteome</keyword>
<gene>
    <name evidence="3" type="ORF">SAMN05216251_102160</name>
</gene>
<protein>
    <submittedName>
        <fullName evidence="3">Uncharacterized protein</fullName>
    </submittedName>
</protein>
<feature type="region of interest" description="Disordered" evidence="1">
    <location>
        <begin position="72"/>
        <end position="132"/>
    </location>
</feature>
<evidence type="ECO:0000313" key="4">
    <source>
        <dbReference type="Proteomes" id="UP000199323"/>
    </source>
</evidence>
<dbReference type="OrthoDB" id="4239873at2"/>
<proteinExistence type="predicted"/>
<dbReference type="RefSeq" id="WP_093711880.1">
    <property type="nucleotide sequence ID" value="NZ_FONG01000002.1"/>
</dbReference>
<keyword evidence="2" id="KW-0472">Membrane</keyword>
<feature type="compositionally biased region" description="Low complexity" evidence="1">
    <location>
        <begin position="92"/>
        <end position="105"/>
    </location>
</feature>
<reference evidence="4" key="1">
    <citation type="submission" date="2016-10" db="EMBL/GenBank/DDBJ databases">
        <authorList>
            <person name="Varghese N."/>
            <person name="Submissions S."/>
        </authorList>
    </citation>
    <scope>NUCLEOTIDE SEQUENCE [LARGE SCALE GENOMIC DNA]</scope>
    <source>
        <strain evidence="4">CGMCC 4.3510</strain>
    </source>
</reference>
<name>A0A1I1YWR1_9ACTN</name>
<evidence type="ECO:0000256" key="2">
    <source>
        <dbReference type="SAM" id="Phobius"/>
    </source>
</evidence>
<keyword evidence="2" id="KW-1133">Transmembrane helix</keyword>
<sequence length="283" mass="29010">MTAERFPEFPEPADLSEDELRALLERAVPQLPAPAQRLERVKEKAARRRRRRVAGVSATAVVAVAAAGLVLPGLRDGGTTGSPAPPAVSRLAPPASGSSTASGAATDRREPTPTATGPVTGQVTGPATGPPAAATAVVRHHYPELSGLDLMLPADWGTLTAPKTGAVFTSSQDLGLPTDGCVTPLDGFCTPLARTLEPGGVLIMMTLQHNKPMADKFRSSARPATPSEVVGACRTVGGTAQTTAAITDTAATDVIVQVSVCLARPAKGQQEQLDDALTNAAFS</sequence>
<keyword evidence="2" id="KW-0812">Transmembrane</keyword>
<dbReference type="STRING" id="380248.SAMN05216251_102160"/>
<feature type="transmembrane region" description="Helical" evidence="2">
    <location>
        <begin position="53"/>
        <end position="74"/>
    </location>
</feature>